<name>A0ABV3M315_9ACTN</name>
<comment type="caution">
    <text evidence="2">The sequence shown here is derived from an EMBL/GenBank/DDBJ whole genome shotgun (WGS) entry which is preliminary data.</text>
</comment>
<sequence length="217" mass="23229">MTSSDAADTPVSGVHVREGVAHCVTTLSAVPPADWSARADGLEWTRWETLEHLADDLLTYALRFGLAQPMEVPRVPLRISCDRPGGPGNVIFGDRSTGPEGLLTVVQACGGLLATAVDNAAPTTLAPHVFGASDPEGFAAMGVVETLVHTYDIVQGLPYDGVPPEELSRRALARLFPDVTVTGTAASTLLWATGRIEMPDRPRRTTWRWYGEPSTAR</sequence>
<dbReference type="Gene3D" id="1.20.120.450">
    <property type="entry name" value="dinb family like domain"/>
    <property type="match status" value="1"/>
</dbReference>
<dbReference type="Proteomes" id="UP001553843">
    <property type="component" value="Unassembled WGS sequence"/>
</dbReference>
<accession>A0ABV3M315</accession>
<evidence type="ECO:0000313" key="2">
    <source>
        <dbReference type="EMBL" id="MEW2366102.1"/>
    </source>
</evidence>
<protein>
    <submittedName>
        <fullName evidence="2">Maleylpyruvate isomerase N-terminal domain-containing protein</fullName>
    </submittedName>
</protein>
<gene>
    <name evidence="2" type="ORF">AB0887_29670</name>
</gene>
<keyword evidence="2" id="KW-0413">Isomerase</keyword>
<dbReference type="Pfam" id="PF11716">
    <property type="entry name" value="MDMPI_N"/>
    <property type="match status" value="1"/>
</dbReference>
<evidence type="ECO:0000313" key="3">
    <source>
        <dbReference type="Proteomes" id="UP001553843"/>
    </source>
</evidence>
<dbReference type="GO" id="GO:0016853">
    <property type="term" value="F:isomerase activity"/>
    <property type="evidence" value="ECO:0007669"/>
    <property type="project" value="UniProtKB-KW"/>
</dbReference>
<dbReference type="RefSeq" id="WP_359782588.1">
    <property type="nucleotide sequence ID" value="NZ_JBEYRR010000012.1"/>
</dbReference>
<reference evidence="2 3" key="1">
    <citation type="submission" date="2024-06" db="EMBL/GenBank/DDBJ databases">
        <title>The Natural Products Discovery Center: Release of the First 8490 Sequenced Strains for Exploring Actinobacteria Biosynthetic Diversity.</title>
        <authorList>
            <person name="Kalkreuter E."/>
            <person name="Kautsar S.A."/>
            <person name="Yang D."/>
            <person name="Bader C.D."/>
            <person name="Teijaro C.N."/>
            <person name="Fluegel L."/>
            <person name="Davis C.M."/>
            <person name="Simpson J.R."/>
            <person name="Lauterbach L."/>
            <person name="Steele A.D."/>
            <person name="Gui C."/>
            <person name="Meng S."/>
            <person name="Li G."/>
            <person name="Viehrig K."/>
            <person name="Ye F."/>
            <person name="Su P."/>
            <person name="Kiefer A.F."/>
            <person name="Nichols A."/>
            <person name="Cepeda A.J."/>
            <person name="Yan W."/>
            <person name="Fan B."/>
            <person name="Jiang Y."/>
            <person name="Adhikari A."/>
            <person name="Zheng C.-J."/>
            <person name="Schuster L."/>
            <person name="Cowan T.M."/>
            <person name="Smanski M.J."/>
            <person name="Chevrette M.G."/>
            <person name="De Carvalho L.P.S."/>
            <person name="Shen B."/>
        </authorList>
    </citation>
    <scope>NUCLEOTIDE SEQUENCE [LARGE SCALE GENOMIC DNA]</scope>
    <source>
        <strain evidence="2 3">NPDC047833</strain>
    </source>
</reference>
<evidence type="ECO:0000259" key="1">
    <source>
        <dbReference type="Pfam" id="PF11716"/>
    </source>
</evidence>
<dbReference type="InterPro" id="IPR024344">
    <property type="entry name" value="MDMPI_metal-binding"/>
</dbReference>
<dbReference type="EMBL" id="JBEYRS010000014">
    <property type="protein sequence ID" value="MEW2366102.1"/>
    <property type="molecule type" value="Genomic_DNA"/>
</dbReference>
<organism evidence="2 3">
    <name type="scientific">Streptomyces huasconensis</name>
    <dbReference type="NCBI Taxonomy" id="1854574"/>
    <lineage>
        <taxon>Bacteria</taxon>
        <taxon>Bacillati</taxon>
        <taxon>Actinomycetota</taxon>
        <taxon>Actinomycetes</taxon>
        <taxon>Kitasatosporales</taxon>
        <taxon>Streptomycetaceae</taxon>
        <taxon>Streptomyces</taxon>
    </lineage>
</organism>
<proteinExistence type="predicted"/>
<dbReference type="SUPFAM" id="SSF109854">
    <property type="entry name" value="DinB/YfiT-like putative metalloenzymes"/>
    <property type="match status" value="1"/>
</dbReference>
<dbReference type="InterPro" id="IPR034660">
    <property type="entry name" value="DinB/YfiT-like"/>
</dbReference>
<feature type="domain" description="Mycothiol-dependent maleylpyruvate isomerase metal-binding" evidence="1">
    <location>
        <begin position="18"/>
        <end position="153"/>
    </location>
</feature>
<keyword evidence="3" id="KW-1185">Reference proteome</keyword>